<keyword evidence="2" id="KW-1185">Reference proteome</keyword>
<protein>
    <submittedName>
        <fullName evidence="1">PDZ domain-containing protein</fullName>
    </submittedName>
</protein>
<proteinExistence type="predicted"/>
<dbReference type="Proteomes" id="UP000826212">
    <property type="component" value="Chromosome"/>
</dbReference>
<name>A0AC61NCF4_9BACT</name>
<gene>
    <name evidence="1" type="ORF">K4L44_11325</name>
</gene>
<evidence type="ECO:0000313" key="2">
    <source>
        <dbReference type="Proteomes" id="UP000826212"/>
    </source>
</evidence>
<dbReference type="EMBL" id="CP081303">
    <property type="protein sequence ID" value="QZE13178.1"/>
    <property type="molecule type" value="Genomic_DNA"/>
</dbReference>
<organism evidence="1 2">
    <name type="scientific">Halosquirtibacter laminarini</name>
    <dbReference type="NCBI Taxonomy" id="3374600"/>
    <lineage>
        <taxon>Bacteria</taxon>
        <taxon>Pseudomonadati</taxon>
        <taxon>Bacteroidota</taxon>
        <taxon>Bacteroidia</taxon>
        <taxon>Marinilabiliales</taxon>
        <taxon>Prolixibacteraceae</taxon>
        <taxon>Halosquirtibacter</taxon>
    </lineage>
</organism>
<evidence type="ECO:0000313" key="1">
    <source>
        <dbReference type="EMBL" id="QZE13178.1"/>
    </source>
</evidence>
<sequence length="1075" mass="121868">MIRKIALLWCFCLAFYLQSYAKEARLMRFPDIHNSQVVFTYAGNLYTVDKVGGVARQLTSDVGYEMFAHFSPSGKHIAFTGQYDGNTEVYVISSDGGVPKRLTFTPTLKRDDVGDRMGPNNIVMGWSNDGNEVIFRSRWKTGGSFVGQLYRVNIETKEVRQLPLEVAGFCSYNESGDKLAMNKVFREFRTWKYYKGGMADDIWIYDTKKGSVERIVDNISQDVFPMWIGDDIYYVSDRDRTANLFVYNTKTKQEKKVTHFKDYDIKFPGFDKRQIIFSQGGFLKIFDTTTGKSTKVSVEIKNDQVYARSNWHNYSKEVEGISLANGGKRLLIEARGELFSVPTNEGVTYNLTKNSKANDHTGAWSPQGDAYAYISDKDGEFRVWLNRLDGNKEVCLTPRIKSYLYGVQWSPDGKKLIFRDKSNNLYYIVVDTKKVVKLAHSDIRVYGRCSWSPDSKWITFVEPQKSMDKIAIYGLSDKKIHYITDGWSDVGSPSFSKDGKYLFFSTRQSFNPTYSETEWNHVYNDMNNLCLFILNNNTSSPFSLEDDPIVDKKSTEKKKESGKETLRVTIDFSNPADRMVFLPVPSGAYWNILSDGNFVYYNRYTRRSGSNVYAFDFKKKKETKIGNFSWSVTDDMKKFVIYKQGKIKVTTSMKSPVKMDNVVDLSQMNGVLDLRQEWKQIYNECWRQMRDFFYAKNMQGVNWKNIHDKYAVLLPYVSHRSDLTYIIGEMIGELNIGHAYSANGEHPEPKRVYGGYLGATLTKVANGYFKISNILKAPTWDQHIQSPLTAPGLNVVEGDFIIRVNGVDVSHLGSVYEALVGMAGKTVALDVNSTPSTKGARTIIVKPIASEDPLYYYNWVQSNIDKVSKATNGKVGYIHIPDMGVHGLNMFARLYYSQLQKKALIIDDRFNGGGNVSPMITERLKRTPTFYTMHTNQKEGSVSPVGTHVGPKVLLCNGYSASDGDLFPYRFRKNGLGTIIGTRTWGGVVGYSGYIRCVDGGHIVTPSYAPFAVDGSEFIIEGRGVTPDIIVENDPHQLYLGNDAQLNKAIEVITKQLQSDPPKHPSIPKFPNKTK</sequence>
<accession>A0AC61NCF4</accession>
<reference evidence="1" key="1">
    <citation type="submission" date="2021-08" db="EMBL/GenBank/DDBJ databases">
        <title>Novel anaerobic bacterium isolated from sea squirt in East Sea, Republic of Korea.</title>
        <authorList>
            <person name="Nguyen T.H."/>
            <person name="Li Z."/>
            <person name="Lee Y.-J."/>
            <person name="Ko J."/>
            <person name="Kim S.-G."/>
        </authorList>
    </citation>
    <scope>NUCLEOTIDE SEQUENCE</scope>
    <source>
        <strain evidence="1">KCTC 25031</strain>
    </source>
</reference>